<dbReference type="InterPro" id="IPR011051">
    <property type="entry name" value="RmlC_Cupin_sf"/>
</dbReference>
<evidence type="ECO:0000313" key="5">
    <source>
        <dbReference type="Proteomes" id="UP000020595"/>
    </source>
</evidence>
<dbReference type="GO" id="GO:0004850">
    <property type="term" value="F:uridine phosphorylase activity"/>
    <property type="evidence" value="ECO:0007669"/>
    <property type="project" value="RHEA"/>
</dbReference>
<dbReference type="Proteomes" id="UP000020595">
    <property type="component" value="Unassembled WGS sequence"/>
</dbReference>
<dbReference type="GeneID" id="60737672"/>
<dbReference type="Pfam" id="PF06865">
    <property type="entry name" value="Ppnp"/>
    <property type="match status" value="1"/>
</dbReference>
<comment type="catalytic activity">
    <reaction evidence="3">
        <text>xanthosine + phosphate = alpha-D-ribose 1-phosphate + xanthine</text>
        <dbReference type="Rhea" id="RHEA:27638"/>
        <dbReference type="ChEBI" id="CHEBI:17712"/>
        <dbReference type="ChEBI" id="CHEBI:18107"/>
        <dbReference type="ChEBI" id="CHEBI:43474"/>
        <dbReference type="ChEBI" id="CHEBI:57720"/>
        <dbReference type="EC" id="2.4.2.1"/>
    </reaction>
</comment>
<dbReference type="PANTHER" id="PTHR36540:SF1">
    <property type="entry name" value="PYRIMIDINE_PURINE NUCLEOSIDE PHOSPHORYLASE"/>
    <property type="match status" value="1"/>
</dbReference>
<organism evidence="4 5">
    <name type="scientific">Acinetobacter baumannii (strain 1295743)</name>
    <dbReference type="NCBI Taxonomy" id="1310613"/>
    <lineage>
        <taxon>Bacteria</taxon>
        <taxon>Pseudomonadati</taxon>
        <taxon>Pseudomonadota</taxon>
        <taxon>Gammaproteobacteria</taxon>
        <taxon>Moraxellales</taxon>
        <taxon>Moraxellaceae</taxon>
        <taxon>Acinetobacter</taxon>
        <taxon>Acinetobacter calcoaceticus/baumannii complex</taxon>
    </lineage>
</organism>
<dbReference type="InterPro" id="IPR009664">
    <property type="entry name" value="Ppnp"/>
</dbReference>
<comment type="catalytic activity">
    <reaction evidence="3">
        <text>uridine + phosphate = alpha-D-ribose 1-phosphate + uracil</text>
        <dbReference type="Rhea" id="RHEA:24388"/>
        <dbReference type="ChEBI" id="CHEBI:16704"/>
        <dbReference type="ChEBI" id="CHEBI:17568"/>
        <dbReference type="ChEBI" id="CHEBI:43474"/>
        <dbReference type="ChEBI" id="CHEBI:57720"/>
        <dbReference type="EC" id="2.4.2.2"/>
    </reaction>
</comment>
<comment type="catalytic activity">
    <reaction evidence="3">
        <text>a purine D-ribonucleoside + phosphate = a purine nucleobase + alpha-D-ribose 1-phosphate</text>
        <dbReference type="Rhea" id="RHEA:19805"/>
        <dbReference type="ChEBI" id="CHEBI:26386"/>
        <dbReference type="ChEBI" id="CHEBI:43474"/>
        <dbReference type="ChEBI" id="CHEBI:57720"/>
        <dbReference type="ChEBI" id="CHEBI:142355"/>
        <dbReference type="EC" id="2.4.2.1"/>
    </reaction>
</comment>
<dbReference type="EMBL" id="JEWH01000003">
    <property type="protein sequence ID" value="EXB07374.1"/>
    <property type="molecule type" value="Genomic_DNA"/>
</dbReference>
<evidence type="ECO:0000256" key="3">
    <source>
        <dbReference type="HAMAP-Rule" id="MF_01537"/>
    </source>
</evidence>
<evidence type="ECO:0000256" key="1">
    <source>
        <dbReference type="ARBA" id="ARBA00022676"/>
    </source>
</evidence>
<comment type="catalytic activity">
    <reaction evidence="3">
        <text>inosine + phosphate = alpha-D-ribose 1-phosphate + hypoxanthine</text>
        <dbReference type="Rhea" id="RHEA:27646"/>
        <dbReference type="ChEBI" id="CHEBI:17368"/>
        <dbReference type="ChEBI" id="CHEBI:17596"/>
        <dbReference type="ChEBI" id="CHEBI:43474"/>
        <dbReference type="ChEBI" id="CHEBI:57720"/>
        <dbReference type="EC" id="2.4.2.1"/>
    </reaction>
</comment>
<dbReference type="Gene3D" id="2.60.120.10">
    <property type="entry name" value="Jelly Rolls"/>
    <property type="match status" value="1"/>
</dbReference>
<keyword evidence="2 3" id="KW-0808">Transferase</keyword>
<dbReference type="GO" id="GO:0004731">
    <property type="term" value="F:purine-nucleoside phosphorylase activity"/>
    <property type="evidence" value="ECO:0007669"/>
    <property type="project" value="UniProtKB-UniRule"/>
</dbReference>
<sequence>MSSTQFDHVTVIKKSNVYFGGACISHTVQFEDGTKKTLGVILPTEQPLTFETHVPERMEIISGECRVKIADSNESELFRAGQSFYVPGNSVFKIETDEVLDYVCHLEG</sequence>
<dbReference type="RefSeq" id="WP_000099685.1">
    <property type="nucleotide sequence ID" value="NZ_JEWH01000003.1"/>
</dbReference>
<dbReference type="SUPFAM" id="SSF51182">
    <property type="entry name" value="RmlC-like cupins"/>
    <property type="match status" value="1"/>
</dbReference>
<dbReference type="GO" id="GO:0005829">
    <property type="term" value="C:cytosol"/>
    <property type="evidence" value="ECO:0007669"/>
    <property type="project" value="TreeGrafter"/>
</dbReference>
<reference evidence="4 5" key="1">
    <citation type="submission" date="2014-02" db="EMBL/GenBank/DDBJ databases">
        <title>Comparative genomics and transcriptomics to identify genetic mechanisms underlying the emergence of carbapenem resistant Acinetobacter baumannii (CRAb).</title>
        <authorList>
            <person name="Harris A.D."/>
            <person name="Johnson K.J."/>
            <person name="George J."/>
            <person name="Shefchek K."/>
            <person name="Daugherty S.C."/>
            <person name="Parankush S."/>
            <person name="Sadzewicz L."/>
            <person name="Tallon L."/>
            <person name="Sengamalay N."/>
            <person name="Hazen T.H."/>
            <person name="Rasko D.A."/>
        </authorList>
    </citation>
    <scope>NUCLEOTIDE SEQUENCE [LARGE SCALE GENOMIC DNA]</scope>
    <source>
        <strain evidence="4 5">1295743</strain>
    </source>
</reference>
<comment type="similarity">
    <text evidence="3">Belongs to the nucleoside phosphorylase PpnP family.</text>
</comment>
<dbReference type="InterPro" id="IPR014710">
    <property type="entry name" value="RmlC-like_jellyroll"/>
</dbReference>
<dbReference type="EC" id="2.4.2.1" evidence="3"/>
<keyword evidence="1 3" id="KW-0328">Glycosyltransferase</keyword>
<comment type="catalytic activity">
    <reaction evidence="3">
        <text>thymidine + phosphate = 2-deoxy-alpha-D-ribose 1-phosphate + thymine</text>
        <dbReference type="Rhea" id="RHEA:16037"/>
        <dbReference type="ChEBI" id="CHEBI:17748"/>
        <dbReference type="ChEBI" id="CHEBI:17821"/>
        <dbReference type="ChEBI" id="CHEBI:43474"/>
        <dbReference type="ChEBI" id="CHEBI:57259"/>
        <dbReference type="EC" id="2.4.2.2"/>
    </reaction>
</comment>
<evidence type="ECO:0000313" key="4">
    <source>
        <dbReference type="EMBL" id="EXB07374.1"/>
    </source>
</evidence>
<dbReference type="CDD" id="cd20296">
    <property type="entry name" value="cupin_PpnP-like"/>
    <property type="match status" value="1"/>
</dbReference>
<comment type="catalytic activity">
    <reaction evidence="3">
        <text>adenosine + phosphate = alpha-D-ribose 1-phosphate + adenine</text>
        <dbReference type="Rhea" id="RHEA:27642"/>
        <dbReference type="ChEBI" id="CHEBI:16335"/>
        <dbReference type="ChEBI" id="CHEBI:16708"/>
        <dbReference type="ChEBI" id="CHEBI:43474"/>
        <dbReference type="ChEBI" id="CHEBI:57720"/>
        <dbReference type="EC" id="2.4.2.1"/>
    </reaction>
</comment>
<comment type="function">
    <text evidence="3">Catalyzes the phosphorolysis of diverse nucleosides, yielding D-ribose 1-phosphate and the respective free bases. Can use uridine, adenosine, guanosine, cytidine, thymidine, inosine and xanthosine as substrates. Also catalyzes the reverse reactions.</text>
</comment>
<dbReference type="PANTHER" id="PTHR36540">
    <property type="entry name" value="PYRIMIDINE/PURINE NUCLEOSIDE PHOSPHORYLASE"/>
    <property type="match status" value="1"/>
</dbReference>
<dbReference type="PATRIC" id="fig|1310613.3.peg.482"/>
<proteinExistence type="inferred from homology"/>
<dbReference type="GO" id="GO:0047975">
    <property type="term" value="F:guanosine phosphorylase activity"/>
    <property type="evidence" value="ECO:0007669"/>
    <property type="project" value="RHEA"/>
</dbReference>
<protein>
    <recommendedName>
        <fullName evidence="3">Pyrimidine/purine nucleoside phosphorylase</fullName>
        <ecNumber evidence="3">2.4.2.1</ecNumber>
        <ecNumber evidence="3">2.4.2.2</ecNumber>
    </recommendedName>
    <alternativeName>
        <fullName evidence="3">Adenosine phosphorylase</fullName>
    </alternativeName>
    <alternativeName>
        <fullName evidence="3">Cytidine phosphorylase</fullName>
    </alternativeName>
    <alternativeName>
        <fullName evidence="3">Guanosine phosphorylase</fullName>
    </alternativeName>
    <alternativeName>
        <fullName evidence="3">Inosine phosphorylase</fullName>
    </alternativeName>
    <alternativeName>
        <fullName evidence="3">Thymidine phosphorylase</fullName>
    </alternativeName>
    <alternativeName>
        <fullName evidence="3">Uridine phosphorylase</fullName>
    </alternativeName>
    <alternativeName>
        <fullName evidence="3">Xanthosine phosphorylase</fullName>
    </alternativeName>
</protein>
<evidence type="ECO:0000256" key="2">
    <source>
        <dbReference type="ARBA" id="ARBA00022679"/>
    </source>
</evidence>
<name>A0A009IRK9_ACIB9</name>
<comment type="catalytic activity">
    <reaction evidence="3">
        <text>guanosine + phosphate = alpha-D-ribose 1-phosphate + guanine</text>
        <dbReference type="Rhea" id="RHEA:13233"/>
        <dbReference type="ChEBI" id="CHEBI:16235"/>
        <dbReference type="ChEBI" id="CHEBI:16750"/>
        <dbReference type="ChEBI" id="CHEBI:43474"/>
        <dbReference type="ChEBI" id="CHEBI:57720"/>
        <dbReference type="EC" id="2.4.2.1"/>
    </reaction>
</comment>
<dbReference type="GO" id="GO:0009032">
    <property type="term" value="F:thymidine phosphorylase activity"/>
    <property type="evidence" value="ECO:0007669"/>
    <property type="project" value="RHEA"/>
</dbReference>
<accession>A0A009IRK9</accession>
<comment type="catalytic activity">
    <reaction evidence="3">
        <text>cytidine + phosphate = cytosine + alpha-D-ribose 1-phosphate</text>
        <dbReference type="Rhea" id="RHEA:52540"/>
        <dbReference type="ChEBI" id="CHEBI:16040"/>
        <dbReference type="ChEBI" id="CHEBI:17562"/>
        <dbReference type="ChEBI" id="CHEBI:43474"/>
        <dbReference type="ChEBI" id="CHEBI:57720"/>
        <dbReference type="EC" id="2.4.2.2"/>
    </reaction>
</comment>
<gene>
    <name evidence="3" type="primary">ppnP</name>
    <name evidence="4" type="ORF">J512_0506</name>
</gene>
<dbReference type="AlphaFoldDB" id="A0A009IRK9"/>
<dbReference type="EC" id="2.4.2.2" evidence="3"/>
<comment type="caution">
    <text evidence="4">The sequence shown here is derived from an EMBL/GenBank/DDBJ whole genome shotgun (WGS) entry which is preliminary data.</text>
</comment>
<dbReference type="HAMAP" id="MF_01537">
    <property type="entry name" value="Nucleos_phosphorylase_PpnP"/>
    <property type="match status" value="1"/>
</dbReference>
<dbReference type="SMR" id="A0A009IRK9"/>